<feature type="transmembrane region" description="Helical" evidence="7">
    <location>
        <begin position="16"/>
        <end position="38"/>
    </location>
</feature>
<evidence type="ECO:0000256" key="5">
    <source>
        <dbReference type="ARBA" id="ARBA00022989"/>
    </source>
</evidence>
<dbReference type="InterPro" id="IPR050809">
    <property type="entry name" value="UgpAE/MalFG_permease"/>
</dbReference>
<name>A0ABU0DA81_9BACI</name>
<feature type="transmembrane region" description="Helical" evidence="7">
    <location>
        <begin position="224"/>
        <end position="246"/>
    </location>
</feature>
<reference evidence="9 10" key="1">
    <citation type="submission" date="2023-07" db="EMBL/GenBank/DDBJ databases">
        <title>Genomic Encyclopedia of Type Strains, Phase IV (KMG-IV): sequencing the most valuable type-strain genomes for metagenomic binning, comparative biology and taxonomic classification.</title>
        <authorList>
            <person name="Goeker M."/>
        </authorList>
    </citation>
    <scope>NUCLEOTIDE SEQUENCE [LARGE SCALE GENOMIC DNA]</scope>
    <source>
        <strain evidence="9 10">DSM 27848</strain>
    </source>
</reference>
<keyword evidence="9" id="KW-0762">Sugar transport</keyword>
<dbReference type="Proteomes" id="UP001232343">
    <property type="component" value="Unassembled WGS sequence"/>
</dbReference>
<feature type="domain" description="ABC transmembrane type-1" evidence="8">
    <location>
        <begin position="75"/>
        <end position="290"/>
    </location>
</feature>
<evidence type="ECO:0000256" key="7">
    <source>
        <dbReference type="RuleBase" id="RU363032"/>
    </source>
</evidence>
<dbReference type="EMBL" id="JAUSUO010000015">
    <property type="protein sequence ID" value="MDQ0345290.1"/>
    <property type="molecule type" value="Genomic_DNA"/>
</dbReference>
<evidence type="ECO:0000259" key="8">
    <source>
        <dbReference type="PROSITE" id="PS50928"/>
    </source>
</evidence>
<keyword evidence="3" id="KW-1003">Cell membrane</keyword>
<dbReference type="PANTHER" id="PTHR43227">
    <property type="entry name" value="BLL4140 PROTEIN"/>
    <property type="match status" value="1"/>
</dbReference>
<organism evidence="9 10">
    <name type="scientific">Lederbergia wuyishanensis</name>
    <dbReference type="NCBI Taxonomy" id="1347903"/>
    <lineage>
        <taxon>Bacteria</taxon>
        <taxon>Bacillati</taxon>
        <taxon>Bacillota</taxon>
        <taxon>Bacilli</taxon>
        <taxon>Bacillales</taxon>
        <taxon>Bacillaceae</taxon>
        <taxon>Lederbergia</taxon>
    </lineage>
</organism>
<protein>
    <submittedName>
        <fullName evidence="9">ABC-type sugar transport system permease subunit</fullName>
    </submittedName>
</protein>
<evidence type="ECO:0000313" key="10">
    <source>
        <dbReference type="Proteomes" id="UP001232343"/>
    </source>
</evidence>
<comment type="subcellular location">
    <subcellularLocation>
        <location evidence="1 7">Cell membrane</location>
        <topology evidence="1 7">Multi-pass membrane protein</topology>
    </subcellularLocation>
</comment>
<evidence type="ECO:0000256" key="4">
    <source>
        <dbReference type="ARBA" id="ARBA00022692"/>
    </source>
</evidence>
<dbReference type="RefSeq" id="WP_244683529.1">
    <property type="nucleotide sequence ID" value="NZ_JALIRM010000019.1"/>
</dbReference>
<feature type="transmembrane region" description="Helical" evidence="7">
    <location>
        <begin position="82"/>
        <end position="104"/>
    </location>
</feature>
<dbReference type="SUPFAM" id="SSF161098">
    <property type="entry name" value="MetI-like"/>
    <property type="match status" value="1"/>
</dbReference>
<dbReference type="PROSITE" id="PS50928">
    <property type="entry name" value="ABC_TM1"/>
    <property type="match status" value="1"/>
</dbReference>
<feature type="transmembrane region" description="Helical" evidence="7">
    <location>
        <begin position="116"/>
        <end position="132"/>
    </location>
</feature>
<evidence type="ECO:0000313" key="9">
    <source>
        <dbReference type="EMBL" id="MDQ0345290.1"/>
    </source>
</evidence>
<dbReference type="Pfam" id="PF00528">
    <property type="entry name" value="BPD_transp_1"/>
    <property type="match status" value="1"/>
</dbReference>
<dbReference type="InterPro" id="IPR000515">
    <property type="entry name" value="MetI-like"/>
</dbReference>
<sequence length="301" mass="33572">MLPKLKKLSLEQRKGLWGWAFISPWLIGFTLLFAVPLLQSLRYSFSKLSLSPTGIHLEYLGFANYEEALTKNVDFNKTLIEVVVNMVVNVPLIVIFSLFIATILNQRFRGRMVARAIFFLPVILASGVIASIESGDFLQSAMMGSGGEEEQAGTGLRSFELQKLLLEAGLNEFIVNYLTGAVNRIYEIVSASGVQIIIFLAGLQSISPQLYEVAKIEGATSYESFWKITLPMISPLILTNVIYSVIDSFTDNKMTTLLRSTAFGKTFDYGLSGAMAWIYFLVISVILLISTFFISKKVFYQ</sequence>
<evidence type="ECO:0000256" key="6">
    <source>
        <dbReference type="ARBA" id="ARBA00023136"/>
    </source>
</evidence>
<dbReference type="InterPro" id="IPR035906">
    <property type="entry name" value="MetI-like_sf"/>
</dbReference>
<evidence type="ECO:0000256" key="2">
    <source>
        <dbReference type="ARBA" id="ARBA00022448"/>
    </source>
</evidence>
<keyword evidence="6 7" id="KW-0472">Membrane</keyword>
<dbReference type="PANTHER" id="PTHR43227:SF3">
    <property type="entry name" value="BINDING-PROTEIN-DEPENDENT TRANSPORT SYSTEMS INNER MEMBRANE COMPONENT"/>
    <property type="match status" value="1"/>
</dbReference>
<feature type="transmembrane region" description="Helical" evidence="7">
    <location>
        <begin position="276"/>
        <end position="295"/>
    </location>
</feature>
<proteinExistence type="inferred from homology"/>
<keyword evidence="10" id="KW-1185">Reference proteome</keyword>
<accession>A0ABU0DA81</accession>
<gene>
    <name evidence="9" type="ORF">J2S14_004146</name>
</gene>
<comment type="caution">
    <text evidence="9">The sequence shown here is derived from an EMBL/GenBank/DDBJ whole genome shotgun (WGS) entry which is preliminary data.</text>
</comment>
<comment type="similarity">
    <text evidence="7">Belongs to the binding-protein-dependent transport system permease family.</text>
</comment>
<keyword evidence="2 7" id="KW-0813">Transport</keyword>
<keyword evidence="5 7" id="KW-1133">Transmembrane helix</keyword>
<feature type="transmembrane region" description="Helical" evidence="7">
    <location>
        <begin position="185"/>
        <end position="203"/>
    </location>
</feature>
<evidence type="ECO:0000256" key="3">
    <source>
        <dbReference type="ARBA" id="ARBA00022475"/>
    </source>
</evidence>
<dbReference type="Gene3D" id="1.10.3720.10">
    <property type="entry name" value="MetI-like"/>
    <property type="match status" value="1"/>
</dbReference>
<dbReference type="CDD" id="cd06261">
    <property type="entry name" value="TM_PBP2"/>
    <property type="match status" value="1"/>
</dbReference>
<keyword evidence="4 7" id="KW-0812">Transmembrane</keyword>
<evidence type="ECO:0000256" key="1">
    <source>
        <dbReference type="ARBA" id="ARBA00004651"/>
    </source>
</evidence>